<dbReference type="AlphaFoldDB" id="A0A327X7R3"/>
<evidence type="ECO:0000313" key="1">
    <source>
        <dbReference type="EMBL" id="RAK03037.1"/>
    </source>
</evidence>
<dbReference type="Proteomes" id="UP000248790">
    <property type="component" value="Unassembled WGS sequence"/>
</dbReference>
<accession>A0A327X7R3</accession>
<reference evidence="1 2" key="1">
    <citation type="submission" date="2018-06" db="EMBL/GenBank/DDBJ databases">
        <title>Genomic Encyclopedia of Archaeal and Bacterial Type Strains, Phase II (KMG-II): from individual species to whole genera.</title>
        <authorList>
            <person name="Goeker M."/>
        </authorList>
    </citation>
    <scope>NUCLEOTIDE SEQUENCE [LARGE SCALE GENOMIC DNA]</scope>
    <source>
        <strain evidence="1 2">DSM 21851</strain>
    </source>
</reference>
<organism evidence="1 2">
    <name type="scientific">Larkinella arboricola</name>
    <dbReference type="NCBI Taxonomy" id="643671"/>
    <lineage>
        <taxon>Bacteria</taxon>
        <taxon>Pseudomonadati</taxon>
        <taxon>Bacteroidota</taxon>
        <taxon>Cytophagia</taxon>
        <taxon>Cytophagales</taxon>
        <taxon>Spirosomataceae</taxon>
        <taxon>Larkinella</taxon>
    </lineage>
</organism>
<sequence length="66" mass="7916">METIEIELTNQKALKLLQDMEELNLIKLVKRKQKLSSLRGKIKTPMQENEIHTQLDTLRDEWQRNI</sequence>
<dbReference type="EMBL" id="QLMC01000001">
    <property type="protein sequence ID" value="RAK03037.1"/>
    <property type="molecule type" value="Genomic_DNA"/>
</dbReference>
<keyword evidence="2" id="KW-1185">Reference proteome</keyword>
<gene>
    <name evidence="1" type="ORF">LX87_01159</name>
</gene>
<proteinExistence type="predicted"/>
<protein>
    <submittedName>
        <fullName evidence="1">Uncharacterized protein</fullName>
    </submittedName>
</protein>
<evidence type="ECO:0000313" key="2">
    <source>
        <dbReference type="Proteomes" id="UP000248790"/>
    </source>
</evidence>
<name>A0A327X7R3_LARAB</name>
<comment type="caution">
    <text evidence="1">The sequence shown here is derived from an EMBL/GenBank/DDBJ whole genome shotgun (WGS) entry which is preliminary data.</text>
</comment>